<organism evidence="2 3">
    <name type="scientific">Panaeolus cyanescens</name>
    <dbReference type="NCBI Taxonomy" id="181874"/>
    <lineage>
        <taxon>Eukaryota</taxon>
        <taxon>Fungi</taxon>
        <taxon>Dikarya</taxon>
        <taxon>Basidiomycota</taxon>
        <taxon>Agaricomycotina</taxon>
        <taxon>Agaricomycetes</taxon>
        <taxon>Agaricomycetidae</taxon>
        <taxon>Agaricales</taxon>
        <taxon>Agaricineae</taxon>
        <taxon>Galeropsidaceae</taxon>
        <taxon>Panaeolus</taxon>
    </lineage>
</organism>
<dbReference type="EMBL" id="NHTK01005545">
    <property type="protein sequence ID" value="PPQ76680.1"/>
    <property type="molecule type" value="Genomic_DNA"/>
</dbReference>
<feature type="region of interest" description="Disordered" evidence="1">
    <location>
        <begin position="146"/>
        <end position="177"/>
    </location>
</feature>
<keyword evidence="3" id="KW-1185">Reference proteome</keyword>
<accession>A0A409WDY7</accession>
<dbReference type="Proteomes" id="UP000284842">
    <property type="component" value="Unassembled WGS sequence"/>
</dbReference>
<dbReference type="InParanoid" id="A0A409WDY7"/>
<evidence type="ECO:0000313" key="2">
    <source>
        <dbReference type="EMBL" id="PPQ76680.1"/>
    </source>
</evidence>
<protein>
    <submittedName>
        <fullName evidence="2">Uncharacterized protein</fullName>
    </submittedName>
</protein>
<name>A0A409WDY7_9AGAR</name>
<gene>
    <name evidence="2" type="ORF">CVT24_012257</name>
</gene>
<reference evidence="2 3" key="1">
    <citation type="journal article" date="2018" name="Evol. Lett.">
        <title>Horizontal gene cluster transfer increased hallucinogenic mushroom diversity.</title>
        <authorList>
            <person name="Reynolds H.T."/>
            <person name="Vijayakumar V."/>
            <person name="Gluck-Thaler E."/>
            <person name="Korotkin H.B."/>
            <person name="Matheny P.B."/>
            <person name="Slot J.C."/>
        </authorList>
    </citation>
    <scope>NUCLEOTIDE SEQUENCE [LARGE SCALE GENOMIC DNA]</scope>
    <source>
        <strain evidence="2 3">2629</strain>
    </source>
</reference>
<evidence type="ECO:0000313" key="3">
    <source>
        <dbReference type="Proteomes" id="UP000284842"/>
    </source>
</evidence>
<comment type="caution">
    <text evidence="2">The sequence shown here is derived from an EMBL/GenBank/DDBJ whole genome shotgun (WGS) entry which is preliminary data.</text>
</comment>
<feature type="compositionally biased region" description="Low complexity" evidence="1">
    <location>
        <begin position="161"/>
        <end position="170"/>
    </location>
</feature>
<evidence type="ECO:0000256" key="1">
    <source>
        <dbReference type="SAM" id="MobiDB-lite"/>
    </source>
</evidence>
<proteinExistence type="predicted"/>
<dbReference type="AlphaFoldDB" id="A0A409WDY7"/>
<sequence length="320" mass="35613">MFCSALRLVFSIPDAQYQGYDLREVVFLVVPYPKLPILVTTTSPDLNNCTISTRRVHSGPHARLCKSSIWQISVRVSQNVRSSNINVIDRNIQPTTHVASFDSLCEVQPEKPSVEKAPHLGHRLQVSSKACICLIPPPYPPPGFLSHSPSRSRAQHHVQGASSATTTTSPTPTPISPVNSCSPHPLCDTVRKKLVSIWDDWCLRVVKMGGLRRELSRHKRLASMGCGSRGQEFGNSSFRIFYVPRHHRTTPLTTHPQRQHPSTLPPTLLVPKSASSALTIQTSHIPSVPAQNSQSRYDGMAAVQDQYHAQLDFTYCVFEW</sequence>